<protein>
    <submittedName>
        <fullName evidence="1">Uncharacterized protein</fullName>
    </submittedName>
</protein>
<dbReference type="Proteomes" id="UP000032452">
    <property type="component" value="Unassembled WGS sequence"/>
</dbReference>
<gene>
    <name evidence="1" type="ORF">UH38_03360</name>
</gene>
<dbReference type="EMBL" id="JYON01000002">
    <property type="protein sequence ID" value="KJH73110.1"/>
    <property type="molecule type" value="Genomic_DNA"/>
</dbReference>
<accession>A0A0D8ZWH7</accession>
<keyword evidence="2" id="KW-1185">Reference proteome</keyword>
<dbReference type="AlphaFoldDB" id="A0A0D8ZWH7"/>
<reference evidence="1 2" key="1">
    <citation type="submission" date="2015-02" db="EMBL/GenBank/DDBJ databases">
        <title>Draft genome of a novel marine cyanobacterium (Chroococcales) isolated from South Atlantic Ocean.</title>
        <authorList>
            <person name="Rigonato J."/>
            <person name="Alvarenga D.O."/>
            <person name="Branco L.H."/>
            <person name="Varani A.M."/>
            <person name="Brandini F.P."/>
            <person name="Fiore M.F."/>
        </authorList>
    </citation>
    <scope>NUCLEOTIDE SEQUENCE [LARGE SCALE GENOMIC DNA]</scope>
    <source>
        <strain evidence="1 2">CENA595</strain>
    </source>
</reference>
<comment type="caution">
    <text evidence="1">The sequence shown here is derived from an EMBL/GenBank/DDBJ whole genome shotgun (WGS) entry which is preliminary data.</text>
</comment>
<name>A0A0D8ZWH7_9CYAN</name>
<dbReference type="STRING" id="1618023.UH38_03360"/>
<proteinExistence type="predicted"/>
<sequence length="65" mass="7185">MLVILMDNQILAPQHVCQGCLLATQSGQPRWHQGKLGCGQAVTKSLAQQPDRYECMMGFLIADIK</sequence>
<evidence type="ECO:0000313" key="1">
    <source>
        <dbReference type="EMBL" id="KJH73110.1"/>
    </source>
</evidence>
<dbReference type="RefSeq" id="WP_045053207.1">
    <property type="nucleotide sequence ID" value="NZ_CAWMDP010000059.1"/>
</dbReference>
<evidence type="ECO:0000313" key="2">
    <source>
        <dbReference type="Proteomes" id="UP000032452"/>
    </source>
</evidence>
<organism evidence="1 2">
    <name type="scientific">Aliterella atlantica CENA595</name>
    <dbReference type="NCBI Taxonomy" id="1618023"/>
    <lineage>
        <taxon>Bacteria</taxon>
        <taxon>Bacillati</taxon>
        <taxon>Cyanobacteriota</taxon>
        <taxon>Cyanophyceae</taxon>
        <taxon>Chroococcidiopsidales</taxon>
        <taxon>Aliterellaceae</taxon>
        <taxon>Aliterella</taxon>
    </lineage>
</organism>
<dbReference type="OrthoDB" id="515521at2"/>